<dbReference type="InterPro" id="IPR000866">
    <property type="entry name" value="AhpC/TSA"/>
</dbReference>
<dbReference type="EMBL" id="RQVQ01000001">
    <property type="protein sequence ID" value="RRJ93208.1"/>
    <property type="molecule type" value="Genomic_DNA"/>
</dbReference>
<organism evidence="2 3">
    <name type="scientific">Paenimyroides tangerinum</name>
    <dbReference type="NCBI Taxonomy" id="2488728"/>
    <lineage>
        <taxon>Bacteria</taxon>
        <taxon>Pseudomonadati</taxon>
        <taxon>Bacteroidota</taxon>
        <taxon>Flavobacteriia</taxon>
        <taxon>Flavobacteriales</taxon>
        <taxon>Flavobacteriaceae</taxon>
        <taxon>Paenimyroides</taxon>
    </lineage>
</organism>
<feature type="domain" description="Thioredoxin" evidence="1">
    <location>
        <begin position="9"/>
        <end position="165"/>
    </location>
</feature>
<protein>
    <submittedName>
        <fullName evidence="2">Thioredoxin family protein</fullName>
    </submittedName>
</protein>
<dbReference type="PANTHER" id="PTHR43640:SF1">
    <property type="entry name" value="THIOREDOXIN-DEPENDENT PEROXIREDOXIN"/>
    <property type="match status" value="1"/>
</dbReference>
<dbReference type="InterPro" id="IPR013766">
    <property type="entry name" value="Thioredoxin_domain"/>
</dbReference>
<keyword evidence="3" id="KW-1185">Reference proteome</keyword>
<gene>
    <name evidence="2" type="ORF">EG240_00100</name>
</gene>
<reference evidence="2 3" key="1">
    <citation type="submission" date="2018-11" db="EMBL/GenBank/DDBJ databases">
        <title>Flavobacterium sp. nov., YIM 102701-2 draft genome.</title>
        <authorList>
            <person name="Li G."/>
            <person name="Jiang Y."/>
        </authorList>
    </citation>
    <scope>NUCLEOTIDE SEQUENCE [LARGE SCALE GENOMIC DNA]</scope>
    <source>
        <strain evidence="2 3">YIM 102701-2</strain>
    </source>
</reference>
<proteinExistence type="predicted"/>
<dbReference type="InterPro" id="IPR047262">
    <property type="entry name" value="PRX-like1"/>
</dbReference>
<name>A0A3P3WFK5_9FLAO</name>
<dbReference type="PANTHER" id="PTHR43640">
    <property type="entry name" value="OS07G0260300 PROTEIN"/>
    <property type="match status" value="1"/>
</dbReference>
<dbReference type="Proteomes" id="UP000275719">
    <property type="component" value="Unassembled WGS sequence"/>
</dbReference>
<dbReference type="RefSeq" id="WP_125016165.1">
    <property type="nucleotide sequence ID" value="NZ_RQVQ01000001.1"/>
</dbReference>
<dbReference type="OrthoDB" id="9809746at2"/>
<dbReference type="GO" id="GO:0016491">
    <property type="term" value="F:oxidoreductase activity"/>
    <property type="evidence" value="ECO:0007669"/>
    <property type="project" value="InterPro"/>
</dbReference>
<dbReference type="GO" id="GO:0016209">
    <property type="term" value="F:antioxidant activity"/>
    <property type="evidence" value="ECO:0007669"/>
    <property type="project" value="InterPro"/>
</dbReference>
<dbReference type="Pfam" id="PF00578">
    <property type="entry name" value="AhpC-TSA"/>
    <property type="match status" value="1"/>
</dbReference>
<dbReference type="CDD" id="cd02969">
    <property type="entry name" value="PRX_like1"/>
    <property type="match status" value="1"/>
</dbReference>
<evidence type="ECO:0000313" key="2">
    <source>
        <dbReference type="EMBL" id="RRJ93208.1"/>
    </source>
</evidence>
<evidence type="ECO:0000259" key="1">
    <source>
        <dbReference type="PROSITE" id="PS51352"/>
    </source>
</evidence>
<dbReference type="SUPFAM" id="SSF52833">
    <property type="entry name" value="Thioredoxin-like"/>
    <property type="match status" value="1"/>
</dbReference>
<dbReference type="InterPro" id="IPR036249">
    <property type="entry name" value="Thioredoxin-like_sf"/>
</dbReference>
<dbReference type="AlphaFoldDB" id="A0A3P3WFK5"/>
<dbReference type="Gene3D" id="3.40.30.10">
    <property type="entry name" value="Glutaredoxin"/>
    <property type="match status" value="1"/>
</dbReference>
<evidence type="ECO:0000313" key="3">
    <source>
        <dbReference type="Proteomes" id="UP000275719"/>
    </source>
</evidence>
<accession>A0A3P3WFK5</accession>
<comment type="caution">
    <text evidence="2">The sequence shown here is derived from an EMBL/GenBank/DDBJ whole genome shotgun (WGS) entry which is preliminary data.</text>
</comment>
<dbReference type="PROSITE" id="PS51352">
    <property type="entry name" value="THIOREDOXIN_2"/>
    <property type="match status" value="1"/>
</dbReference>
<sequence length="189" mass="21661">MSKAFSEFIPLGTSAHDFELEDVTTKSKFSFNDVKGDKGTLIIFMCNHCPYVHHIIEELIMITNDYRVQGIGFAAISSNDFVTYPEDSPEKMIEFAFDNNFEFPYLIDYYQDVAKKYQVNCTPDFYLFDQQDKLVYHGQIDDSRPGNSIPTSGNDLRSAIDSILYNRSINSVQKPSMGCNIKWKKNSVL</sequence>